<organism evidence="6 7">
    <name type="scientific">Heracleum sosnowskyi</name>
    <dbReference type="NCBI Taxonomy" id="360622"/>
    <lineage>
        <taxon>Eukaryota</taxon>
        <taxon>Viridiplantae</taxon>
        <taxon>Streptophyta</taxon>
        <taxon>Embryophyta</taxon>
        <taxon>Tracheophyta</taxon>
        <taxon>Spermatophyta</taxon>
        <taxon>Magnoliopsida</taxon>
        <taxon>eudicotyledons</taxon>
        <taxon>Gunneridae</taxon>
        <taxon>Pentapetalae</taxon>
        <taxon>asterids</taxon>
        <taxon>campanulids</taxon>
        <taxon>Apiales</taxon>
        <taxon>Apiaceae</taxon>
        <taxon>Apioideae</taxon>
        <taxon>apioid superclade</taxon>
        <taxon>Tordylieae</taxon>
        <taxon>Tordyliinae</taxon>
        <taxon>Heracleum</taxon>
    </lineage>
</organism>
<reference evidence="6" key="1">
    <citation type="submission" date="2023-02" db="EMBL/GenBank/DDBJ databases">
        <title>Genome of toxic invasive species Heracleum sosnowskyi carries increased number of genes despite the absence of recent whole-genome duplications.</title>
        <authorList>
            <person name="Schelkunov M."/>
            <person name="Shtratnikova V."/>
            <person name="Makarenko M."/>
            <person name="Klepikova A."/>
            <person name="Omelchenko D."/>
            <person name="Novikova G."/>
            <person name="Obukhova E."/>
            <person name="Bogdanov V."/>
            <person name="Penin A."/>
            <person name="Logacheva M."/>
        </authorList>
    </citation>
    <scope>NUCLEOTIDE SEQUENCE</scope>
    <source>
        <strain evidence="6">Hsosn_3</strain>
        <tissue evidence="6">Leaf</tissue>
    </source>
</reference>
<evidence type="ECO:0000256" key="2">
    <source>
        <dbReference type="ARBA" id="ARBA00022723"/>
    </source>
</evidence>
<dbReference type="GO" id="GO:0008270">
    <property type="term" value="F:zinc ion binding"/>
    <property type="evidence" value="ECO:0007669"/>
    <property type="project" value="UniProtKB-KW"/>
</dbReference>
<dbReference type="Proteomes" id="UP001237642">
    <property type="component" value="Unassembled WGS sequence"/>
</dbReference>
<evidence type="ECO:0000313" key="7">
    <source>
        <dbReference type="Proteomes" id="UP001237642"/>
    </source>
</evidence>
<keyword evidence="2" id="KW-0479">Metal-binding</keyword>
<dbReference type="PANTHER" id="PTHR46057">
    <property type="entry name" value="FCS-LIKE ZINC FINGER 1-RELATED"/>
    <property type="match status" value="1"/>
</dbReference>
<dbReference type="PROSITE" id="PS51795">
    <property type="entry name" value="ZF_FLZ"/>
    <property type="match status" value="1"/>
</dbReference>
<gene>
    <name evidence="6" type="ORF">POM88_016023</name>
</gene>
<dbReference type="InterPro" id="IPR044533">
    <property type="entry name" value="FLZ1/2/3"/>
</dbReference>
<accession>A0AAD8ILC3</accession>
<reference evidence="6" key="2">
    <citation type="submission" date="2023-05" db="EMBL/GenBank/DDBJ databases">
        <authorList>
            <person name="Schelkunov M.I."/>
        </authorList>
    </citation>
    <scope>NUCLEOTIDE SEQUENCE</scope>
    <source>
        <strain evidence="6">Hsosn_3</strain>
        <tissue evidence="6">Leaf</tissue>
    </source>
</reference>
<evidence type="ECO:0000256" key="4">
    <source>
        <dbReference type="PROSITE-ProRule" id="PRU01131"/>
    </source>
</evidence>
<keyword evidence="7" id="KW-1185">Reference proteome</keyword>
<evidence type="ECO:0000256" key="1">
    <source>
        <dbReference type="ARBA" id="ARBA00009374"/>
    </source>
</evidence>
<dbReference type="EMBL" id="JAUIZM010000004">
    <property type="protein sequence ID" value="KAK1387845.1"/>
    <property type="molecule type" value="Genomic_DNA"/>
</dbReference>
<evidence type="ECO:0000313" key="6">
    <source>
        <dbReference type="EMBL" id="KAK1387845.1"/>
    </source>
</evidence>
<keyword evidence="3" id="KW-0863">Zinc-finger</keyword>
<evidence type="ECO:0000256" key="3">
    <source>
        <dbReference type="ARBA" id="ARBA00022771"/>
    </source>
</evidence>
<dbReference type="AlphaFoldDB" id="A0AAD8ILC3"/>
<dbReference type="InterPro" id="IPR007650">
    <property type="entry name" value="Zf-FLZ_dom"/>
</dbReference>
<evidence type="ECO:0000259" key="5">
    <source>
        <dbReference type="PROSITE" id="PS51795"/>
    </source>
</evidence>
<comment type="caution">
    <text evidence="6">The sequence shown here is derived from an EMBL/GenBank/DDBJ whole genome shotgun (WGS) entry which is preliminary data.</text>
</comment>
<sequence length="169" mass="18939">MPWSRRSTLVRSSSFGEVGVQRMDPDPVTILKKKRPAVGVECGGRSEGRSIRQEVGMIKNLDCKLMKDDEEEDLEGNYEESENGGDDVDGDQYVDCSFGVFLENCSFCKKRMRNMDVFMYGYLKAFCSPECRDVQIEMDERLRPPSPEPSLLSTIAKMVGASNAAKVTS</sequence>
<dbReference type="PANTHER" id="PTHR46057:SF54">
    <property type="entry name" value="FCS-LIKE ZINC FINGER 16"/>
    <property type="match status" value="1"/>
</dbReference>
<keyword evidence="3" id="KW-0862">Zinc</keyword>
<protein>
    <submittedName>
        <fullName evidence="6">DUF581 domain-containing protein</fullName>
    </submittedName>
</protein>
<comment type="similarity">
    <text evidence="1">Belongs to the FLZ family.</text>
</comment>
<feature type="zinc finger region" description="FLZ-type" evidence="4">
    <location>
        <begin position="100"/>
        <end position="143"/>
    </location>
</feature>
<proteinExistence type="inferred from homology"/>
<name>A0AAD8ILC3_9APIA</name>
<dbReference type="Pfam" id="PF04570">
    <property type="entry name" value="zf-FLZ"/>
    <property type="match status" value="1"/>
</dbReference>
<feature type="domain" description="FLZ-type" evidence="5">
    <location>
        <begin position="100"/>
        <end position="143"/>
    </location>
</feature>